<protein>
    <recommendedName>
        <fullName evidence="3">CopG-like ribbon-helix-helix domain-containing protein</fullName>
    </recommendedName>
</protein>
<keyword evidence="2" id="KW-1185">Reference proteome</keyword>
<name>A0AAV3XH16_9CYAN</name>
<evidence type="ECO:0008006" key="3">
    <source>
        <dbReference type="Google" id="ProtNLM"/>
    </source>
</evidence>
<organism evidence="1 2">
    <name type="scientific">Microseira wollei NIES-4236</name>
    <dbReference type="NCBI Taxonomy" id="2530354"/>
    <lineage>
        <taxon>Bacteria</taxon>
        <taxon>Bacillati</taxon>
        <taxon>Cyanobacteriota</taxon>
        <taxon>Cyanophyceae</taxon>
        <taxon>Oscillatoriophycideae</taxon>
        <taxon>Aerosakkonematales</taxon>
        <taxon>Aerosakkonemataceae</taxon>
        <taxon>Microseira</taxon>
    </lineage>
</organism>
<evidence type="ECO:0000313" key="2">
    <source>
        <dbReference type="Proteomes" id="UP001050975"/>
    </source>
</evidence>
<sequence>MTAKKQDTVSLKVTMPKKIHEKLKELSENRGIPMATLLLIAAIEKYNLSGERSNS</sequence>
<dbReference type="RefSeq" id="WP_226585777.1">
    <property type="nucleotide sequence ID" value="NZ_BLAY01000080.1"/>
</dbReference>
<dbReference type="Proteomes" id="UP001050975">
    <property type="component" value="Unassembled WGS sequence"/>
</dbReference>
<reference evidence="1" key="1">
    <citation type="submission" date="2019-10" db="EMBL/GenBank/DDBJ databases">
        <title>Draft genome sequece of Microseira wollei NIES-4236.</title>
        <authorList>
            <person name="Yamaguchi H."/>
            <person name="Suzuki S."/>
            <person name="Kawachi M."/>
        </authorList>
    </citation>
    <scope>NUCLEOTIDE SEQUENCE</scope>
    <source>
        <strain evidence="1">NIES-4236</strain>
    </source>
</reference>
<proteinExistence type="predicted"/>
<gene>
    <name evidence="1" type="ORF">MiSe_48390</name>
</gene>
<dbReference type="AlphaFoldDB" id="A0AAV3XH16"/>
<evidence type="ECO:0000313" key="1">
    <source>
        <dbReference type="EMBL" id="GET40031.1"/>
    </source>
</evidence>
<dbReference type="EMBL" id="BLAY01000080">
    <property type="protein sequence ID" value="GET40031.1"/>
    <property type="molecule type" value="Genomic_DNA"/>
</dbReference>
<accession>A0AAV3XH16</accession>
<comment type="caution">
    <text evidence="1">The sequence shown here is derived from an EMBL/GenBank/DDBJ whole genome shotgun (WGS) entry which is preliminary data.</text>
</comment>